<proteinExistence type="predicted"/>
<comment type="caution">
    <text evidence="1">The sequence shown here is derived from an EMBL/GenBank/DDBJ whole genome shotgun (WGS) entry which is preliminary data.</text>
</comment>
<dbReference type="STRING" id="915059.NH26_14005"/>
<evidence type="ECO:0000313" key="1">
    <source>
        <dbReference type="EMBL" id="OHX67378.1"/>
    </source>
</evidence>
<dbReference type="EMBL" id="JRYR02000001">
    <property type="protein sequence ID" value="OHX67378.1"/>
    <property type="molecule type" value="Genomic_DNA"/>
</dbReference>
<protein>
    <submittedName>
        <fullName evidence="1">Uncharacterized protein</fullName>
    </submittedName>
</protein>
<accession>A0A1S1Z277</accession>
<dbReference type="Proteomes" id="UP000179797">
    <property type="component" value="Unassembled WGS sequence"/>
</dbReference>
<organism evidence="1 2">
    <name type="scientific">Flammeovirga pacifica</name>
    <dbReference type="NCBI Taxonomy" id="915059"/>
    <lineage>
        <taxon>Bacteria</taxon>
        <taxon>Pseudomonadati</taxon>
        <taxon>Bacteroidota</taxon>
        <taxon>Cytophagia</taxon>
        <taxon>Cytophagales</taxon>
        <taxon>Flammeovirgaceae</taxon>
        <taxon>Flammeovirga</taxon>
    </lineage>
</organism>
<name>A0A1S1Z277_FLAPC</name>
<dbReference type="OrthoDB" id="545125at2"/>
<reference evidence="1 2" key="1">
    <citation type="journal article" date="2012" name="Int. J. Syst. Evol. Microbiol.">
        <title>Flammeovirga pacifica sp. nov., isolated from deep-sea sediment.</title>
        <authorList>
            <person name="Xu H."/>
            <person name="Fu Y."/>
            <person name="Yang N."/>
            <person name="Ding Z."/>
            <person name="Lai Q."/>
            <person name="Zeng R."/>
        </authorList>
    </citation>
    <scope>NUCLEOTIDE SEQUENCE [LARGE SCALE GENOMIC DNA]</scope>
    <source>
        <strain evidence="2">DSM 24597 / LMG 26175 / WPAGA1</strain>
    </source>
</reference>
<dbReference type="RefSeq" id="WP_044229006.1">
    <property type="nucleotide sequence ID" value="NZ_JRYR02000001.1"/>
</dbReference>
<gene>
    <name evidence="1" type="ORF">NH26_14005</name>
</gene>
<dbReference type="AlphaFoldDB" id="A0A1S1Z277"/>
<evidence type="ECO:0000313" key="2">
    <source>
        <dbReference type="Proteomes" id="UP000179797"/>
    </source>
</evidence>
<sequence length="260" mass="30415">MKEIKLHYYIQREKKEVKTIAAKIPENWDECSSGQLDFLLGFRRKYQGNEGKIRVVKYLFNLKKIQLQFIPSDILVLLQEQIEWVYKDKKVYYNRYEKAHGLFGPGESLSNISLIQFVHAGNYIEAYLKDQNYLNLCRAVACLWLEKGKKYNLGDTEERVVKIKNKWTPTQVEMSVMYFATMKDAFINKIYYDVFHGDGESSEESNTDPWFSMMHGLATHGSLGTLEQVQNENIHNALMTWQEIIKSNKQLQKNADTTTV</sequence>
<keyword evidence="2" id="KW-1185">Reference proteome</keyword>